<dbReference type="Pfam" id="PF08310">
    <property type="entry name" value="LGFP"/>
    <property type="match status" value="5"/>
</dbReference>
<comment type="caution">
    <text evidence="3">The sequence shown here is derived from an EMBL/GenBank/DDBJ whole genome shotgun (WGS) entry which is preliminary data.</text>
</comment>
<keyword evidence="2" id="KW-0472">Membrane</keyword>
<feature type="compositionally biased region" description="Acidic residues" evidence="1">
    <location>
        <begin position="598"/>
        <end position="611"/>
    </location>
</feature>
<keyword evidence="2" id="KW-1133">Transmembrane helix</keyword>
<reference evidence="3" key="2">
    <citation type="journal article" date="2022" name="BMC Genomics">
        <title>Comparative genome analysis of mycobacteria focusing on tRNA and non-coding RNA.</title>
        <authorList>
            <person name="Behra P.R.K."/>
            <person name="Pettersson B.M.F."/>
            <person name="Ramesh M."/>
            <person name="Das S."/>
            <person name="Dasgupta S."/>
            <person name="Kirsebom L.A."/>
        </authorList>
    </citation>
    <scope>NUCLEOTIDE SEQUENCE</scope>
    <source>
        <strain evidence="3">DSM 44838</strain>
    </source>
</reference>
<evidence type="ECO:0000256" key="2">
    <source>
        <dbReference type="SAM" id="Phobius"/>
    </source>
</evidence>
<reference evidence="3" key="1">
    <citation type="submission" date="2020-07" db="EMBL/GenBank/DDBJ databases">
        <authorList>
            <person name="Pettersson B.M.F."/>
            <person name="Behra P.R.K."/>
            <person name="Ramesh M."/>
            <person name="Das S."/>
            <person name="Dasgupta S."/>
            <person name="Kirsebom L.A."/>
        </authorList>
    </citation>
    <scope>NUCLEOTIDE SEQUENCE</scope>
    <source>
        <strain evidence="3">DSM 44838</strain>
    </source>
</reference>
<organism evidence="3 4">
    <name type="scientific">Mycobacterium yunnanensis</name>
    <dbReference type="NCBI Taxonomy" id="368477"/>
    <lineage>
        <taxon>Bacteria</taxon>
        <taxon>Bacillati</taxon>
        <taxon>Actinomycetota</taxon>
        <taxon>Actinomycetes</taxon>
        <taxon>Mycobacteriales</taxon>
        <taxon>Mycobacteriaceae</taxon>
        <taxon>Mycobacterium</taxon>
    </lineage>
</organism>
<name>A0A9X2Z486_9MYCO</name>
<keyword evidence="2" id="KW-0812">Transmembrane</keyword>
<dbReference type="InterPro" id="IPR013207">
    <property type="entry name" value="LGFP"/>
</dbReference>
<accession>A0A9X2Z486</accession>
<evidence type="ECO:0000313" key="4">
    <source>
        <dbReference type="Proteomes" id="UP001141629"/>
    </source>
</evidence>
<protein>
    <recommendedName>
        <fullName evidence="5">LGFP repeat-containing protein</fullName>
    </recommendedName>
</protein>
<dbReference type="Proteomes" id="UP001141629">
    <property type="component" value="Unassembled WGS sequence"/>
</dbReference>
<feature type="region of interest" description="Disordered" evidence="1">
    <location>
        <begin position="451"/>
        <end position="523"/>
    </location>
</feature>
<evidence type="ECO:0000313" key="3">
    <source>
        <dbReference type="EMBL" id="MCV7423280.1"/>
    </source>
</evidence>
<dbReference type="EMBL" id="JACKVK010000011">
    <property type="protein sequence ID" value="MCV7423280.1"/>
    <property type="molecule type" value="Genomic_DNA"/>
</dbReference>
<feature type="compositionally biased region" description="Acidic residues" evidence="1">
    <location>
        <begin position="458"/>
        <end position="476"/>
    </location>
</feature>
<feature type="compositionally biased region" description="Basic and acidic residues" evidence="1">
    <location>
        <begin position="504"/>
        <end position="523"/>
    </location>
</feature>
<evidence type="ECO:0008006" key="5">
    <source>
        <dbReference type="Google" id="ProtNLM"/>
    </source>
</evidence>
<feature type="transmembrane region" description="Helical" evidence="2">
    <location>
        <begin position="424"/>
        <end position="446"/>
    </location>
</feature>
<dbReference type="RefSeq" id="WP_263998164.1">
    <property type="nucleotide sequence ID" value="NZ_JACKVK010000011.1"/>
</dbReference>
<feature type="region of interest" description="Disordered" evidence="1">
    <location>
        <begin position="542"/>
        <end position="620"/>
    </location>
</feature>
<dbReference type="AlphaFoldDB" id="A0A9X2Z486"/>
<evidence type="ECO:0000256" key="1">
    <source>
        <dbReference type="SAM" id="MobiDB-lite"/>
    </source>
</evidence>
<keyword evidence="4" id="KW-1185">Reference proteome</keyword>
<proteinExistence type="predicted"/>
<sequence length="690" mass="70842">MTGLGTRLGKTMGRLSVAVVAVMGAVLLVAPLAAATPQEDADAAITQAWDAGGGAGGPLGIKDGGVYPAGAGFGQNFAGGKIFFTPETGAHAMAGAILDEYQALGGPADGDLGFPTIDEGDGKAPGSRNTTFSAADRPVIFWTPDTGAHVVRGAVNAAWDKLGGSAGVLGVPTDDEKFDGDVVSQTFTGGQITWNRTTKAFTTTPPELADQLAGLEVPGDATTAIAAARRAAGGALGPLGAPDGGQYAIGSDGAGQNYAGGAIFYSPATGANVLTGQVLAKYQSVGGPQGDLGLPTGDETDGGLAPMSKVARFAADDEPVIFWTPDFGAVIVRGAMNAAWTKLGGATGQLGAPTADQAVDGDVVTQKFSGGAISWNRKNNEFTTEPASLQSALKGLEVPGAASAEASAPAASSDGDSSWFRPNVWWLLGIVPVLILIGVVGAAVLLNRRRRDRSPRDEYDDDYDDEYRDDEYEGDYPDDHSGPIAVGARGVDSDEPHSTWATPSDEHADRRTPTPDGDTHDGFVADLSADQDAIETAPTPIVRTVDDGPEAPWFSDLDEPESVTTAEPVVVSEPAAEPEPLAVPAPVGALGATATDDPVVEDPVAEPEPEFDSGPPSGRHAAIHVEEPLVAEPSLRIARGDRVAPSGYPIKADTKSGLYWTPDSGGYDDVQPEIWFASEEFALTNGFAKG</sequence>
<gene>
    <name evidence="3" type="ORF">H7K45_22260</name>
</gene>
<feature type="compositionally biased region" description="Low complexity" evidence="1">
    <location>
        <begin position="565"/>
        <end position="597"/>
    </location>
</feature>